<keyword evidence="2" id="KW-1185">Reference proteome</keyword>
<dbReference type="EMBL" id="QPKV01000004">
    <property type="protein sequence ID" value="RDC56492.1"/>
    <property type="molecule type" value="Genomic_DNA"/>
</dbReference>
<accession>A0A369PW53</accession>
<reference evidence="1 2" key="1">
    <citation type="submission" date="2018-07" db="EMBL/GenBank/DDBJ databases">
        <title>Pedobacter sp. nov., isolated from soil.</title>
        <authorList>
            <person name="Zhou L.Y."/>
            <person name="Du Z.J."/>
        </authorList>
    </citation>
    <scope>NUCLEOTIDE SEQUENCE [LARGE SCALE GENOMIC DNA]</scope>
    <source>
        <strain evidence="1 2">JDX94</strain>
    </source>
</reference>
<protein>
    <submittedName>
        <fullName evidence="1">Uncharacterized protein</fullName>
    </submittedName>
</protein>
<organism evidence="1 2">
    <name type="scientific">Pedobacter chinensis</name>
    <dbReference type="NCBI Taxonomy" id="2282421"/>
    <lineage>
        <taxon>Bacteria</taxon>
        <taxon>Pseudomonadati</taxon>
        <taxon>Bacteroidota</taxon>
        <taxon>Sphingobacteriia</taxon>
        <taxon>Sphingobacteriales</taxon>
        <taxon>Sphingobacteriaceae</taxon>
        <taxon>Pedobacter</taxon>
    </lineage>
</organism>
<name>A0A369PW53_9SPHI</name>
<comment type="caution">
    <text evidence="1">The sequence shown here is derived from an EMBL/GenBank/DDBJ whole genome shotgun (WGS) entry which is preliminary data.</text>
</comment>
<gene>
    <name evidence="1" type="ORF">DU508_12960</name>
</gene>
<dbReference type="AlphaFoldDB" id="A0A369PW53"/>
<dbReference type="Proteomes" id="UP000253961">
    <property type="component" value="Unassembled WGS sequence"/>
</dbReference>
<proteinExistence type="predicted"/>
<evidence type="ECO:0000313" key="2">
    <source>
        <dbReference type="Proteomes" id="UP000253961"/>
    </source>
</evidence>
<sequence>MLNLFQHLFSYILKPILLKARSIFQYSDILLFEERETKNCGFTVVNWVSTTDYDIILQTAPEKIQGKDRIMFTSNRNCN</sequence>
<evidence type="ECO:0000313" key="1">
    <source>
        <dbReference type="EMBL" id="RDC56492.1"/>
    </source>
</evidence>